<comment type="caution">
    <text evidence="1">The sequence shown here is derived from an EMBL/GenBank/DDBJ whole genome shotgun (WGS) entry which is preliminary data.</text>
</comment>
<reference evidence="1" key="1">
    <citation type="journal article" date="2014" name="Int. J. Syst. Evol. Microbiol.">
        <title>Complete genome sequence of Corynebacterium casei LMG S-19264T (=DSM 44701T), isolated from a smear-ripened cheese.</title>
        <authorList>
            <consortium name="US DOE Joint Genome Institute (JGI-PGF)"/>
            <person name="Walter F."/>
            <person name="Albersmeier A."/>
            <person name="Kalinowski J."/>
            <person name="Ruckert C."/>
        </authorList>
    </citation>
    <scope>NUCLEOTIDE SEQUENCE</scope>
    <source>
        <strain evidence="1">KCTC 32437</strain>
    </source>
</reference>
<accession>A0A918RU81</accession>
<keyword evidence="2" id="KW-1185">Reference proteome</keyword>
<evidence type="ECO:0000313" key="1">
    <source>
        <dbReference type="EMBL" id="GHA11313.1"/>
    </source>
</evidence>
<evidence type="ECO:0000313" key="2">
    <source>
        <dbReference type="Proteomes" id="UP000646579"/>
    </source>
</evidence>
<dbReference type="EMBL" id="BMZE01000001">
    <property type="protein sequence ID" value="GHA11313.1"/>
    <property type="molecule type" value="Genomic_DNA"/>
</dbReference>
<reference evidence="1" key="2">
    <citation type="submission" date="2020-09" db="EMBL/GenBank/DDBJ databases">
        <authorList>
            <person name="Sun Q."/>
            <person name="Kim S."/>
        </authorList>
    </citation>
    <scope>NUCLEOTIDE SEQUENCE</scope>
    <source>
        <strain evidence="1">KCTC 32437</strain>
    </source>
</reference>
<dbReference type="AlphaFoldDB" id="A0A918RU81"/>
<dbReference type="RefSeq" id="WP_189422562.1">
    <property type="nucleotide sequence ID" value="NZ_BMZE01000001.1"/>
</dbReference>
<sequence length="190" mass="21088">MTLDTLAAIVAARLAVDRGAVDPHLSKVSAEATLIEQAAELILLTLADGCEDWRLWFDLPDSEGNVFTPLEILSAMLVWLADLRTNGLGKMAFESVVRVGDDAVVISRDDGKLLVYTEDGHHVPHLARRMTSARAVSGRCLFWIARDIEDHLPERPMEWRTPKIGTVNGVPIAQWREAIEGELEKMEAHL</sequence>
<name>A0A918RU81_9HYPH</name>
<organism evidence="1 2">
    <name type="scientific">Devosia pacifica</name>
    <dbReference type="NCBI Taxonomy" id="1335967"/>
    <lineage>
        <taxon>Bacteria</taxon>
        <taxon>Pseudomonadati</taxon>
        <taxon>Pseudomonadota</taxon>
        <taxon>Alphaproteobacteria</taxon>
        <taxon>Hyphomicrobiales</taxon>
        <taxon>Devosiaceae</taxon>
        <taxon>Devosia</taxon>
    </lineage>
</organism>
<dbReference type="Proteomes" id="UP000646579">
    <property type="component" value="Unassembled WGS sequence"/>
</dbReference>
<protein>
    <submittedName>
        <fullName evidence="1">Uncharacterized protein</fullName>
    </submittedName>
</protein>
<gene>
    <name evidence="1" type="ORF">GCM10007989_02020</name>
</gene>
<proteinExistence type="predicted"/>